<dbReference type="STRING" id="1230383.A0A1M8A502"/>
<dbReference type="Pfam" id="PF04979">
    <property type="entry name" value="IPP-2"/>
    <property type="match status" value="1"/>
</dbReference>
<dbReference type="VEuPathDB" id="FungiDB:MSYG_1838"/>
<proteinExistence type="predicted"/>
<dbReference type="Proteomes" id="UP000186303">
    <property type="component" value="Chromosome 3"/>
</dbReference>
<evidence type="ECO:0000313" key="2">
    <source>
        <dbReference type="EMBL" id="SHO77498.1"/>
    </source>
</evidence>
<evidence type="ECO:0000313" key="3">
    <source>
        <dbReference type="Proteomes" id="UP000186303"/>
    </source>
</evidence>
<dbReference type="GO" id="GO:0009966">
    <property type="term" value="P:regulation of signal transduction"/>
    <property type="evidence" value="ECO:0007669"/>
    <property type="project" value="InterPro"/>
</dbReference>
<dbReference type="GO" id="GO:0004864">
    <property type="term" value="F:protein phosphatase inhibitor activity"/>
    <property type="evidence" value="ECO:0007669"/>
    <property type="project" value="InterPro"/>
</dbReference>
<dbReference type="AlphaFoldDB" id="A0A1M8A502"/>
<dbReference type="OMA" id="HLQWDEE"/>
<evidence type="ECO:0000256" key="1">
    <source>
        <dbReference type="SAM" id="MobiDB-lite"/>
    </source>
</evidence>
<dbReference type="InterPro" id="IPR007062">
    <property type="entry name" value="PPI-2"/>
</dbReference>
<dbReference type="EMBL" id="LT671823">
    <property type="protein sequence ID" value="SHO77498.1"/>
    <property type="molecule type" value="Genomic_DNA"/>
</dbReference>
<gene>
    <name evidence="2" type="ORF">MSYG_1838</name>
</gene>
<accession>A0A1M8A502</accession>
<dbReference type="PANTHER" id="PTHR12398">
    <property type="entry name" value="PROTEIN PHOSPHATASE INHIBITOR"/>
    <property type="match status" value="1"/>
</dbReference>
<organism evidence="2 3">
    <name type="scientific">Malassezia sympodialis (strain ATCC 42132)</name>
    <name type="common">Atopic eczema-associated yeast</name>
    <dbReference type="NCBI Taxonomy" id="1230383"/>
    <lineage>
        <taxon>Eukaryota</taxon>
        <taxon>Fungi</taxon>
        <taxon>Dikarya</taxon>
        <taxon>Basidiomycota</taxon>
        <taxon>Ustilaginomycotina</taxon>
        <taxon>Malasseziomycetes</taxon>
        <taxon>Malasseziales</taxon>
        <taxon>Malasseziaceae</taxon>
        <taxon>Malassezia</taxon>
    </lineage>
</organism>
<dbReference type="OrthoDB" id="551302at2759"/>
<protein>
    <submittedName>
        <fullName evidence="2">Uncharacterized protein</fullName>
    </submittedName>
</protein>
<keyword evidence="3" id="KW-1185">Reference proteome</keyword>
<sequence length="178" mass="19683">MTPRKEPVPSALAPKPRGILKNSAGRSGDNASHLQWDEYNLQENQDDLNNTEPRMTIDEPKTPFVHGASEPPMDDDAFDLDGKTPPPPTATLSNTLANARSKERSAELADTLRTTEPPVAAARPHVVPVDWERARDDETQAEVRHAVFDQKRHQHYGNEAAALKMAAALPDEDDDMDM</sequence>
<feature type="region of interest" description="Disordered" evidence="1">
    <location>
        <begin position="1"/>
        <end position="125"/>
    </location>
</feature>
<feature type="compositionally biased region" description="Polar residues" evidence="1">
    <location>
        <begin position="41"/>
        <end position="53"/>
    </location>
</feature>
<reference evidence="3" key="1">
    <citation type="journal article" date="2017" name="Nucleic Acids Res.">
        <title>Proteogenomics produces comprehensive and highly accurate protein-coding gene annotation in a complete genome assembly of Malassezia sympodialis.</title>
        <authorList>
            <person name="Zhu Y."/>
            <person name="Engstroem P.G."/>
            <person name="Tellgren-Roth C."/>
            <person name="Baudo C.D."/>
            <person name="Kennell J.C."/>
            <person name="Sun S."/>
            <person name="Billmyre R.B."/>
            <person name="Schroeder M.S."/>
            <person name="Andersson A."/>
            <person name="Holm T."/>
            <person name="Sigurgeirsson B."/>
            <person name="Wu G."/>
            <person name="Sankaranarayanan S.R."/>
            <person name="Siddharthan R."/>
            <person name="Sanyal K."/>
            <person name="Lundeberg J."/>
            <person name="Nystedt B."/>
            <person name="Boekhout T."/>
            <person name="Dawson T.L. Jr."/>
            <person name="Heitman J."/>
            <person name="Scheynius A."/>
            <person name="Lehtioe J."/>
        </authorList>
    </citation>
    <scope>NUCLEOTIDE SEQUENCE [LARGE SCALE GENOMIC DNA]</scope>
    <source>
        <strain evidence="3">ATCC 42132</strain>
    </source>
</reference>
<dbReference type="PANTHER" id="PTHR12398:SF20">
    <property type="entry name" value="PROTEIN PHOSPHATASE 1 REGULATORY INHIBITOR SUBUNIT 2"/>
    <property type="match status" value="1"/>
</dbReference>
<name>A0A1M8A502_MALS4</name>